<dbReference type="Pfam" id="PF03972">
    <property type="entry name" value="MmgE_PrpD_N"/>
    <property type="match status" value="1"/>
</dbReference>
<dbReference type="InterPro" id="IPR042188">
    <property type="entry name" value="MmgE/PrpD_sf_2"/>
</dbReference>
<feature type="domain" description="MmgE/PrpD C-terminal" evidence="3">
    <location>
        <begin position="263"/>
        <end position="408"/>
    </location>
</feature>
<dbReference type="Gene3D" id="1.10.4100.10">
    <property type="entry name" value="2-methylcitrate dehydratase PrpD"/>
    <property type="match status" value="1"/>
</dbReference>
<dbReference type="InterPro" id="IPR045337">
    <property type="entry name" value="MmgE_PrpD_C"/>
</dbReference>
<comment type="similarity">
    <text evidence="1">Belongs to the PrpD family.</text>
</comment>
<evidence type="ECO:0000259" key="3">
    <source>
        <dbReference type="Pfam" id="PF19305"/>
    </source>
</evidence>
<gene>
    <name evidence="4" type="ORF">CP969_02200</name>
</gene>
<evidence type="ECO:0000256" key="1">
    <source>
        <dbReference type="ARBA" id="ARBA00006174"/>
    </source>
</evidence>
<sequence length="445" mass="45739">MSVLEELARRGRRAAGQADAGTRSLAALHVLDTLGCVVAGSSHPLAAQLARFTTDTGDRREPGELYTPALAGRHTLRTTVWAESVLAHADEYDALHPAAAVVPAAVVVPAALAVADREGRPGRAVVDAVISGYEVVVEAGLRFGGPRLYGTAWWPTAVFGALGSAAATASLLDLDHGETTAALGLAAAGLGGLLSADELGAGHYLLTGRAAADGTEAAHLARIGARASGTLLDGPAAAALGTPAAPSSPGAEPHLNDCAFKAYPCARPLHAALDALETLAVQGLPVATARRVEIRLPEALLRFVTADRAPAGPTEAAASAVFAVAAWFHGAAADVGFFRGALPPGVPEVALGHAPELDAHLPDRWGARVIVDLADGRRVEKEVLGGGGGAARPLPDEAVTDKFRRIVGADEGDDLWAQWITQCLSLDTVPDIGDLRHTLCRLLRR</sequence>
<protein>
    <recommendedName>
        <fullName evidence="6">MmgE/PrpD family protein</fullName>
    </recommendedName>
</protein>
<dbReference type="PANTHER" id="PTHR16943:SF8">
    <property type="entry name" value="2-METHYLCITRATE DEHYDRATASE"/>
    <property type="match status" value="1"/>
</dbReference>
<name>A0ABX6A928_STRVD</name>
<dbReference type="Gene3D" id="3.30.1330.120">
    <property type="entry name" value="2-methylcitrate dehydratase PrpD"/>
    <property type="match status" value="1"/>
</dbReference>
<dbReference type="PANTHER" id="PTHR16943">
    <property type="entry name" value="2-METHYLCITRATE DEHYDRATASE-RELATED"/>
    <property type="match status" value="1"/>
</dbReference>
<dbReference type="InterPro" id="IPR005656">
    <property type="entry name" value="MmgE_PrpD"/>
</dbReference>
<keyword evidence="5" id="KW-1185">Reference proteome</keyword>
<proteinExistence type="inferred from homology"/>
<dbReference type="InterPro" id="IPR042183">
    <property type="entry name" value="MmgE/PrpD_sf_1"/>
</dbReference>
<reference evidence="4 5" key="1">
    <citation type="submission" date="2017-09" db="EMBL/GenBank/DDBJ databases">
        <authorList>
            <person name="Lee N."/>
            <person name="Cho B.-K."/>
        </authorList>
    </citation>
    <scope>NUCLEOTIDE SEQUENCE [LARGE SCALE GENOMIC DNA]</scope>
    <source>
        <strain evidence="4 5">ATCC 39115</strain>
    </source>
</reference>
<evidence type="ECO:0000313" key="5">
    <source>
        <dbReference type="Proteomes" id="UP000327143"/>
    </source>
</evidence>
<dbReference type="RefSeq" id="WP_016828109.1">
    <property type="nucleotide sequence ID" value="NZ_CP023700.1"/>
</dbReference>
<dbReference type="InterPro" id="IPR036148">
    <property type="entry name" value="MmgE/PrpD_sf"/>
</dbReference>
<dbReference type="Pfam" id="PF19305">
    <property type="entry name" value="MmgE_PrpD_C"/>
    <property type="match status" value="1"/>
</dbReference>
<dbReference type="InterPro" id="IPR045336">
    <property type="entry name" value="MmgE_PrpD_N"/>
</dbReference>
<evidence type="ECO:0008006" key="6">
    <source>
        <dbReference type="Google" id="ProtNLM"/>
    </source>
</evidence>
<accession>A0ABX6A928</accession>
<organism evidence="4 5">
    <name type="scientific">Streptomyces viridosporus T7A</name>
    <dbReference type="NCBI Taxonomy" id="665577"/>
    <lineage>
        <taxon>Bacteria</taxon>
        <taxon>Bacillati</taxon>
        <taxon>Actinomycetota</taxon>
        <taxon>Actinomycetes</taxon>
        <taxon>Kitasatosporales</taxon>
        <taxon>Streptomycetaceae</taxon>
        <taxon>Streptomyces</taxon>
    </lineage>
</organism>
<dbReference type="SUPFAM" id="SSF103378">
    <property type="entry name" value="2-methylcitrate dehydratase PrpD"/>
    <property type="match status" value="1"/>
</dbReference>
<dbReference type="Proteomes" id="UP000327143">
    <property type="component" value="Chromosome"/>
</dbReference>
<evidence type="ECO:0000313" key="4">
    <source>
        <dbReference type="EMBL" id="QEU83663.1"/>
    </source>
</evidence>
<evidence type="ECO:0000259" key="2">
    <source>
        <dbReference type="Pfam" id="PF03972"/>
    </source>
</evidence>
<feature type="domain" description="MmgE/PrpD N-terminal" evidence="2">
    <location>
        <begin position="24"/>
        <end position="235"/>
    </location>
</feature>
<dbReference type="EMBL" id="CP023700">
    <property type="protein sequence ID" value="QEU83663.1"/>
    <property type="molecule type" value="Genomic_DNA"/>
</dbReference>